<dbReference type="EMBL" id="NGFN01000139">
    <property type="protein sequence ID" value="OUD01098.1"/>
    <property type="molecule type" value="Genomic_DNA"/>
</dbReference>
<proteinExistence type="predicted"/>
<evidence type="ECO:0000313" key="2">
    <source>
        <dbReference type="EMBL" id="OUD01098.1"/>
    </source>
</evidence>
<gene>
    <name evidence="2" type="ORF">CA983_22170</name>
</gene>
<evidence type="ECO:0000313" key="3">
    <source>
        <dbReference type="Proteomes" id="UP000195105"/>
    </source>
</evidence>
<dbReference type="AlphaFoldDB" id="A0A243S1F1"/>
<keyword evidence="3" id="KW-1185">Reference proteome</keyword>
<reference evidence="2 3" key="1">
    <citation type="submission" date="2017-05" db="EMBL/GenBank/DDBJ databases">
        <title>Biotechnological potential of actinobacteria isolated from South African environments.</title>
        <authorList>
            <person name="Le Roes-Hill M."/>
            <person name="Prins A."/>
            <person name="Durrell K.A."/>
        </authorList>
    </citation>
    <scope>NUCLEOTIDE SEQUENCE [LARGE SCALE GENOMIC DNA]</scope>
    <source>
        <strain evidence="2 3">HMC13</strain>
    </source>
</reference>
<dbReference type="Proteomes" id="UP000195105">
    <property type="component" value="Unassembled WGS sequence"/>
</dbReference>
<sequence length="60" mass="6699">PAPRSPRRPHTHLPDVSESVRQGVRENVPDNTDVCALGRRYGGWRADSPEATICRDAYGR</sequence>
<organism evidence="2 3">
    <name type="scientific">Streptomyces swartbergensis</name>
    <dbReference type="NCBI Taxonomy" id="487165"/>
    <lineage>
        <taxon>Bacteria</taxon>
        <taxon>Bacillati</taxon>
        <taxon>Actinomycetota</taxon>
        <taxon>Actinomycetes</taxon>
        <taxon>Kitasatosporales</taxon>
        <taxon>Streptomycetaceae</taxon>
        <taxon>Streptomyces</taxon>
    </lineage>
</organism>
<accession>A0A243S1F1</accession>
<evidence type="ECO:0000256" key="1">
    <source>
        <dbReference type="SAM" id="MobiDB-lite"/>
    </source>
</evidence>
<feature type="compositionally biased region" description="Basic residues" evidence="1">
    <location>
        <begin position="1"/>
        <end position="11"/>
    </location>
</feature>
<name>A0A243S1F1_9ACTN</name>
<feature type="non-terminal residue" evidence="2">
    <location>
        <position position="1"/>
    </location>
</feature>
<comment type="caution">
    <text evidence="2">The sequence shown here is derived from an EMBL/GenBank/DDBJ whole genome shotgun (WGS) entry which is preliminary data.</text>
</comment>
<feature type="region of interest" description="Disordered" evidence="1">
    <location>
        <begin position="1"/>
        <end position="21"/>
    </location>
</feature>
<protein>
    <submittedName>
        <fullName evidence="2">Uncharacterized protein</fullName>
    </submittedName>
</protein>